<dbReference type="SUPFAM" id="SSF47336">
    <property type="entry name" value="ACP-like"/>
    <property type="match status" value="1"/>
</dbReference>
<dbReference type="AlphaFoldDB" id="A0A0W0V2R1"/>
<dbReference type="Gene3D" id="3.30.300.30">
    <property type="match status" value="1"/>
</dbReference>
<dbReference type="SUPFAM" id="SSF52777">
    <property type="entry name" value="CoA-dependent acyltransferases"/>
    <property type="match status" value="1"/>
</dbReference>
<feature type="domain" description="AMP-dependent synthetase/ligase" evidence="3">
    <location>
        <begin position="20"/>
        <end position="309"/>
    </location>
</feature>
<dbReference type="InterPro" id="IPR023213">
    <property type="entry name" value="CAT-like_dom_sf"/>
</dbReference>
<dbReference type="InterPro" id="IPR042099">
    <property type="entry name" value="ANL_N_sf"/>
</dbReference>
<dbReference type="InterPro" id="IPR036736">
    <property type="entry name" value="ACP-like_sf"/>
</dbReference>
<keyword evidence="1" id="KW-0596">Phosphopantetheine</keyword>
<dbReference type="EMBL" id="LNYH01000149">
    <property type="protein sequence ID" value="KTD14424.1"/>
    <property type="molecule type" value="Genomic_DNA"/>
</dbReference>
<evidence type="ECO:0000259" key="4">
    <source>
        <dbReference type="Pfam" id="PF00668"/>
    </source>
</evidence>
<dbReference type="Pfam" id="PF00668">
    <property type="entry name" value="Condensation"/>
    <property type="match status" value="1"/>
</dbReference>
<dbReference type="InterPro" id="IPR045851">
    <property type="entry name" value="AMP-bd_C_sf"/>
</dbReference>
<organism evidence="5 6">
    <name type="scientific">Legionella israelensis</name>
    <dbReference type="NCBI Taxonomy" id="454"/>
    <lineage>
        <taxon>Bacteria</taxon>
        <taxon>Pseudomonadati</taxon>
        <taxon>Pseudomonadota</taxon>
        <taxon>Gammaproteobacteria</taxon>
        <taxon>Legionellales</taxon>
        <taxon>Legionellaceae</taxon>
        <taxon>Legionella</taxon>
    </lineage>
</organism>
<dbReference type="STRING" id="454.Lisr_2652"/>
<gene>
    <name evidence="5" type="ORF">Lisr_2652</name>
</gene>
<evidence type="ECO:0000256" key="2">
    <source>
        <dbReference type="ARBA" id="ARBA00022553"/>
    </source>
</evidence>
<proteinExistence type="predicted"/>
<accession>A0A0W0V2R1</accession>
<dbReference type="GO" id="GO:0003824">
    <property type="term" value="F:catalytic activity"/>
    <property type="evidence" value="ECO:0007669"/>
    <property type="project" value="InterPro"/>
</dbReference>
<name>A0A0W0V2R1_9GAMM</name>
<dbReference type="OrthoDB" id="9765680at2"/>
<dbReference type="Pfam" id="PF00501">
    <property type="entry name" value="AMP-binding"/>
    <property type="match status" value="1"/>
</dbReference>
<dbReference type="SUPFAM" id="SSF56801">
    <property type="entry name" value="Acetyl-CoA synthetase-like"/>
    <property type="match status" value="1"/>
</dbReference>
<dbReference type="InterPro" id="IPR001242">
    <property type="entry name" value="Condensation_dom"/>
</dbReference>
<evidence type="ECO:0000313" key="6">
    <source>
        <dbReference type="Proteomes" id="UP000054761"/>
    </source>
</evidence>
<sequence>MIEDKPEHSLSLALWERLNQDSDFTVIDEEQFNKKQILEKVLAYCQWLDALDVRVVMLMSEPGIDCLCLIYALIISHRVYIPIHSSTPPLAIKKYLDMTQAELLLVQSALAKNWDTLHLCSNDTLGFDYVKISQNKTMNILPGMLLFTSGTTALPKVVHYHYDVIYKYLLWSIETFHFSTKDSYLFTTKLPFIASLRPLFLPFFSDMTLVIPKARVHSVFAEYREKIARYQCRILSTTPGLFKKLLIEIKQQKDIEAYRCIRLIFLSGEAIDVGDINDWFYIINAEVQFFNLYGATEYLVPFYHHIKAPLTREEGLFLGKLRANSDFQLLRKTDNYFRLLISGNLATAYLDPKLNTEFFLIKDNKRFFKSNDLVQCRKGKLYFCGRSQDLIKRYGHLIHLKQIEAFIQEHFPNYLCTTLFDDDKEKINLFIEYPYENRALFIEKLKLLFKNFFPSYMHPDNYMLMKQLPQTDTGKINHQALKKHLDKESNLDFFSFFKKFFPNGNVDLNCRLVDLGMESIDYIEMGERIFQDTGKWLPSSLLNEECTIGQIPEKLCNPIIEDEPGEGKVKLNKVQEISFAKQIKGEKSHHQSRRYFISYFCLAENINIPRLQFAIKEMIDNHFMLCCHLEEKDGNYYFVRSLKPANFELKHKWFTMSRIDKRLITSVHSERLVNFYIQKKGKRYYLIMAYHHIALDGWSALQLREELFLRYEDNEQVKSKQLSPAEEIYYLNRLHQLKFTKDVNIEELLALAQNIRKQEYSPLSHLFDSNLVDKNTFFILSKKKFNAFITHYQLNMLPNSSILLLVFYMVMSGFSGFKKLLIYSSMSNRYLPGIKLKELMTNIAFSLPVFIDGESTKNINELASIIKQKLDVNFRHMSYEALIKFWSNDIAHKYYVHRAELPYWLQYTYINYRTDEDCIQNKYIDWEKSSSFVALEEKGMIFFRVYDLKDRFIINIDSKMNKGLHSPIVNQFLELINVKM</sequence>
<dbReference type="PANTHER" id="PTHR44845">
    <property type="entry name" value="CARRIER DOMAIN-CONTAINING PROTEIN"/>
    <property type="match status" value="1"/>
</dbReference>
<dbReference type="Gene3D" id="3.30.559.30">
    <property type="entry name" value="Nonribosomal peptide synthetase, condensation domain"/>
    <property type="match status" value="1"/>
</dbReference>
<evidence type="ECO:0000256" key="1">
    <source>
        <dbReference type="ARBA" id="ARBA00022450"/>
    </source>
</evidence>
<keyword evidence="6" id="KW-1185">Reference proteome</keyword>
<reference evidence="5 6" key="1">
    <citation type="submission" date="2015-11" db="EMBL/GenBank/DDBJ databases">
        <title>Genomic analysis of 38 Legionella species identifies large and diverse effector repertoires.</title>
        <authorList>
            <person name="Burstein D."/>
            <person name="Amaro F."/>
            <person name="Zusman T."/>
            <person name="Lifshitz Z."/>
            <person name="Cohen O."/>
            <person name="Gilbert J.A."/>
            <person name="Pupko T."/>
            <person name="Shuman H.A."/>
            <person name="Segal G."/>
        </authorList>
    </citation>
    <scope>NUCLEOTIDE SEQUENCE [LARGE SCALE GENOMIC DNA]</scope>
    <source>
        <strain evidence="5 6">Bercovier 4</strain>
    </source>
</reference>
<dbReference type="Gene3D" id="3.40.50.12780">
    <property type="entry name" value="N-terminal domain of ligase-like"/>
    <property type="match status" value="1"/>
</dbReference>
<feature type="domain" description="Condensation" evidence="4">
    <location>
        <begin position="571"/>
        <end position="880"/>
    </location>
</feature>
<protein>
    <submittedName>
        <fullName evidence="5">Peptide synthetase</fullName>
    </submittedName>
</protein>
<keyword evidence="2" id="KW-0597">Phosphoprotein</keyword>
<dbReference type="Gene3D" id="3.30.559.10">
    <property type="entry name" value="Chloramphenicol acetyltransferase-like domain"/>
    <property type="match status" value="1"/>
</dbReference>
<comment type="caution">
    <text evidence="5">The sequence shown here is derived from an EMBL/GenBank/DDBJ whole genome shotgun (WGS) entry which is preliminary data.</text>
</comment>
<dbReference type="PANTHER" id="PTHR44845:SF6">
    <property type="entry name" value="BETA-ALANINE-ACTIVATING ENZYME"/>
    <property type="match status" value="1"/>
</dbReference>
<dbReference type="RefSeq" id="WP_058502919.1">
    <property type="nucleotide sequence ID" value="NZ_CAAAJA010000009.1"/>
</dbReference>
<dbReference type="Proteomes" id="UP000054761">
    <property type="component" value="Unassembled WGS sequence"/>
</dbReference>
<evidence type="ECO:0000313" key="5">
    <source>
        <dbReference type="EMBL" id="KTD14424.1"/>
    </source>
</evidence>
<dbReference type="PATRIC" id="fig|454.4.peg.2913"/>
<dbReference type="InterPro" id="IPR000873">
    <property type="entry name" value="AMP-dep_synth/lig_dom"/>
</dbReference>
<evidence type="ECO:0000259" key="3">
    <source>
        <dbReference type="Pfam" id="PF00501"/>
    </source>
</evidence>